<gene>
    <name evidence="1" type="ORF">IAA22_03460</name>
</gene>
<evidence type="ECO:0008006" key="3">
    <source>
        <dbReference type="Google" id="ProtNLM"/>
    </source>
</evidence>
<sequence length="435" mass="44341">MALFSVVQNGEIRNLVIGDASVDVRGADAFRQSVLAVRADGSIISNCSTSGTLQSSTDFLQLVGGMVGLCTNSTTITRCASFMDITTSSVSASYGETVGGLVGQWEGATDTSLISNCLFAGSIMSSADYSSVGGILSTGAPTALGGTVKSLPVVENCVVNPSSFEASGEFADLVYVALVYGTDGAPAVETCLWPAGDEHVAGSVDYTTGAITYPADTSPYGSAVADFSDSALVEKLNANSPDTWAMGVNGYPVLAWQTNLVAADYSGVDDALAKIPADLSIYTAESAAAVETARDAVDRTLAADRQSEVDAMADAIEDALAALEYKPADYSAVDDALAKIPADLSGYTAESAAAVEAARDAVDRTLTADRQGEVDAMAEAIEAALDALEEVPAPKPEQVAGNKDDLPATGDPTVLLVPALGLVGGAVLLARSRVA</sequence>
<comment type="caution">
    <text evidence="1">The sequence shown here is derived from an EMBL/GenBank/DDBJ whole genome shotgun (WGS) entry which is preliminary data.</text>
</comment>
<dbReference type="Gene3D" id="1.20.1270.90">
    <property type="entry name" value="AF1782-like"/>
    <property type="match status" value="2"/>
</dbReference>
<protein>
    <recommendedName>
        <fullName evidence="3">Gram-positive cocci surface proteins LPxTG domain-containing protein</fullName>
    </recommendedName>
</protein>
<organism evidence="1 2">
    <name type="scientific">Candidatus Olsenella stercoravium</name>
    <dbReference type="NCBI Taxonomy" id="2838713"/>
    <lineage>
        <taxon>Bacteria</taxon>
        <taxon>Bacillati</taxon>
        <taxon>Actinomycetota</taxon>
        <taxon>Coriobacteriia</taxon>
        <taxon>Coriobacteriales</taxon>
        <taxon>Atopobiaceae</taxon>
        <taxon>Olsenella</taxon>
    </lineage>
</organism>
<accession>A0A9D2DJ46</accession>
<reference evidence="1" key="2">
    <citation type="submission" date="2021-04" db="EMBL/GenBank/DDBJ databases">
        <authorList>
            <person name="Gilroy R."/>
        </authorList>
    </citation>
    <scope>NUCLEOTIDE SEQUENCE</scope>
    <source>
        <strain evidence="1">ChiHecolR3B27-1887</strain>
    </source>
</reference>
<proteinExistence type="predicted"/>
<evidence type="ECO:0000313" key="2">
    <source>
        <dbReference type="Proteomes" id="UP000824029"/>
    </source>
</evidence>
<reference evidence="1" key="1">
    <citation type="journal article" date="2021" name="PeerJ">
        <title>Extensive microbial diversity within the chicken gut microbiome revealed by metagenomics and culture.</title>
        <authorList>
            <person name="Gilroy R."/>
            <person name="Ravi A."/>
            <person name="Getino M."/>
            <person name="Pursley I."/>
            <person name="Horton D.L."/>
            <person name="Alikhan N.F."/>
            <person name="Baker D."/>
            <person name="Gharbi K."/>
            <person name="Hall N."/>
            <person name="Watson M."/>
            <person name="Adriaenssens E.M."/>
            <person name="Foster-Nyarko E."/>
            <person name="Jarju S."/>
            <person name="Secka A."/>
            <person name="Antonio M."/>
            <person name="Oren A."/>
            <person name="Chaudhuri R.R."/>
            <person name="La Ragione R."/>
            <person name="Hildebrand F."/>
            <person name="Pallen M.J."/>
        </authorList>
    </citation>
    <scope>NUCLEOTIDE SEQUENCE</scope>
    <source>
        <strain evidence="1">ChiHecolR3B27-1887</strain>
    </source>
</reference>
<name>A0A9D2DJ46_9ACTN</name>
<dbReference type="AlphaFoldDB" id="A0A9D2DJ46"/>
<dbReference type="Proteomes" id="UP000824029">
    <property type="component" value="Unassembled WGS sequence"/>
</dbReference>
<dbReference type="EMBL" id="DXBZ01000062">
    <property type="protein sequence ID" value="HIZ18156.1"/>
    <property type="molecule type" value="Genomic_DNA"/>
</dbReference>
<evidence type="ECO:0000313" key="1">
    <source>
        <dbReference type="EMBL" id="HIZ18156.1"/>
    </source>
</evidence>
<dbReference type="Gene3D" id="2.160.20.110">
    <property type="match status" value="1"/>
</dbReference>